<dbReference type="InterPro" id="IPR002716">
    <property type="entry name" value="PIN_dom"/>
</dbReference>
<dbReference type="CDD" id="cd09871">
    <property type="entry name" value="PIN_MtVapC28-VapC30-like"/>
    <property type="match status" value="1"/>
</dbReference>
<sequence>MQQRKPEIFLDTSVIIAALFSETGGARMLFRLGEAGVVTLVVGKITLQEADQVLLRKAPDLRVLLAQLLDTAQVKIGDLPTKKYLAQANAFLDYAPDAQVLAEAMQAAPDWFVSHDCEHFLDNPGLAKLPFQIGSPGDILAWFRTQLWI</sequence>
<dbReference type="EMBL" id="JACNJN010000169">
    <property type="protein sequence ID" value="MBC8336513.1"/>
    <property type="molecule type" value="Genomic_DNA"/>
</dbReference>
<organism evidence="2 3">
    <name type="scientific">Candidatus Desulfolinea nitratireducens</name>
    <dbReference type="NCBI Taxonomy" id="2841698"/>
    <lineage>
        <taxon>Bacteria</taxon>
        <taxon>Bacillati</taxon>
        <taxon>Chloroflexota</taxon>
        <taxon>Anaerolineae</taxon>
        <taxon>Anaerolineales</taxon>
        <taxon>Anaerolineales incertae sedis</taxon>
        <taxon>Candidatus Desulfolinea</taxon>
    </lineage>
</organism>
<evidence type="ECO:0000259" key="1">
    <source>
        <dbReference type="Pfam" id="PF13470"/>
    </source>
</evidence>
<protein>
    <submittedName>
        <fullName evidence="2">Type II toxin-antitoxin system VapC family toxin</fullName>
    </submittedName>
</protein>
<dbReference type="Proteomes" id="UP000614469">
    <property type="component" value="Unassembled WGS sequence"/>
</dbReference>
<comment type="caution">
    <text evidence="2">The sequence shown here is derived from an EMBL/GenBank/DDBJ whole genome shotgun (WGS) entry which is preliminary data.</text>
</comment>
<feature type="domain" description="PIN" evidence="1">
    <location>
        <begin position="8"/>
        <end position="116"/>
    </location>
</feature>
<dbReference type="Gene3D" id="3.40.50.1010">
    <property type="entry name" value="5'-nuclease"/>
    <property type="match status" value="1"/>
</dbReference>
<reference evidence="2 3" key="1">
    <citation type="submission" date="2020-08" db="EMBL/GenBank/DDBJ databases">
        <title>Bridging the membrane lipid divide: bacteria of the FCB group superphylum have the potential to synthesize archaeal ether lipids.</title>
        <authorList>
            <person name="Villanueva L."/>
            <person name="Von Meijenfeldt F.A.B."/>
            <person name="Westbye A.B."/>
            <person name="Yadav S."/>
            <person name="Hopmans E.C."/>
            <person name="Dutilh B.E."/>
            <person name="Sinninghe Damste J.S."/>
        </authorList>
    </citation>
    <scope>NUCLEOTIDE SEQUENCE [LARGE SCALE GENOMIC DNA]</scope>
    <source>
        <strain evidence="2">NIOZ-UU36</strain>
    </source>
</reference>
<evidence type="ECO:0000313" key="2">
    <source>
        <dbReference type="EMBL" id="MBC8336513.1"/>
    </source>
</evidence>
<dbReference type="SUPFAM" id="SSF88723">
    <property type="entry name" value="PIN domain-like"/>
    <property type="match status" value="1"/>
</dbReference>
<dbReference type="Pfam" id="PF13470">
    <property type="entry name" value="PIN_3"/>
    <property type="match status" value="1"/>
</dbReference>
<dbReference type="InterPro" id="IPR029060">
    <property type="entry name" value="PIN-like_dom_sf"/>
</dbReference>
<gene>
    <name evidence="2" type="ORF">H8E29_14720</name>
</gene>
<proteinExistence type="predicted"/>
<dbReference type="AlphaFoldDB" id="A0A8J6NNZ4"/>
<evidence type="ECO:0000313" key="3">
    <source>
        <dbReference type="Proteomes" id="UP000614469"/>
    </source>
</evidence>
<accession>A0A8J6NNZ4</accession>
<name>A0A8J6NNZ4_9CHLR</name>